<dbReference type="InterPro" id="IPR020843">
    <property type="entry name" value="ER"/>
</dbReference>
<proteinExistence type="inferred from homology"/>
<dbReference type="GO" id="GO:0008270">
    <property type="term" value="F:zinc ion binding"/>
    <property type="evidence" value="ECO:0007669"/>
    <property type="project" value="InterPro"/>
</dbReference>
<dbReference type="SMART" id="SM00829">
    <property type="entry name" value="PKS_ER"/>
    <property type="match status" value="1"/>
</dbReference>
<dbReference type="PROSITE" id="PS00059">
    <property type="entry name" value="ADH_ZINC"/>
    <property type="match status" value="1"/>
</dbReference>
<evidence type="ECO:0000256" key="5">
    <source>
        <dbReference type="ARBA" id="ARBA00022833"/>
    </source>
</evidence>
<evidence type="ECO:0000313" key="11">
    <source>
        <dbReference type="Proteomes" id="UP000218231"/>
    </source>
</evidence>
<dbReference type="GO" id="GO:0004022">
    <property type="term" value="F:alcohol dehydrogenase (NAD+) activity"/>
    <property type="evidence" value="ECO:0007669"/>
    <property type="project" value="UniProtKB-EC"/>
</dbReference>
<dbReference type="GO" id="GO:0005737">
    <property type="term" value="C:cytoplasm"/>
    <property type="evidence" value="ECO:0007669"/>
    <property type="project" value="TreeGrafter"/>
</dbReference>
<feature type="domain" description="Enoyl reductase (ER)" evidence="9">
    <location>
        <begin position="1"/>
        <end position="301"/>
    </location>
</feature>
<comment type="cofactor">
    <cofactor evidence="1 8">
        <name>Zn(2+)</name>
        <dbReference type="ChEBI" id="CHEBI:29105"/>
    </cofactor>
</comment>
<dbReference type="SUPFAM" id="SSF51735">
    <property type="entry name" value="NAD(P)-binding Rossmann-fold domains"/>
    <property type="match status" value="1"/>
</dbReference>
<dbReference type="AlphaFoldDB" id="A0A2A2L8J5"/>
<dbReference type="PANTHER" id="PTHR42940:SF3">
    <property type="entry name" value="ALCOHOL DEHYDROGENASE 1-RELATED"/>
    <property type="match status" value="1"/>
</dbReference>
<comment type="similarity">
    <text evidence="2 8">Belongs to the zinc-containing alcohol dehydrogenase family.</text>
</comment>
<organism evidence="10 11">
    <name type="scientific">Diploscapter pachys</name>
    <dbReference type="NCBI Taxonomy" id="2018661"/>
    <lineage>
        <taxon>Eukaryota</taxon>
        <taxon>Metazoa</taxon>
        <taxon>Ecdysozoa</taxon>
        <taxon>Nematoda</taxon>
        <taxon>Chromadorea</taxon>
        <taxon>Rhabditida</taxon>
        <taxon>Rhabditina</taxon>
        <taxon>Rhabditomorpha</taxon>
        <taxon>Rhabditoidea</taxon>
        <taxon>Rhabditidae</taxon>
        <taxon>Diploscapter</taxon>
    </lineage>
</organism>
<dbReference type="SUPFAM" id="SSF50129">
    <property type="entry name" value="GroES-like"/>
    <property type="match status" value="1"/>
</dbReference>
<evidence type="ECO:0000256" key="2">
    <source>
        <dbReference type="ARBA" id="ARBA00008072"/>
    </source>
</evidence>
<evidence type="ECO:0000256" key="8">
    <source>
        <dbReference type="RuleBase" id="RU361277"/>
    </source>
</evidence>
<evidence type="ECO:0000259" key="9">
    <source>
        <dbReference type="SMART" id="SM00829"/>
    </source>
</evidence>
<evidence type="ECO:0000256" key="7">
    <source>
        <dbReference type="ARBA" id="ARBA00023027"/>
    </source>
</evidence>
<dbReference type="OrthoDB" id="1879366at2759"/>
<accession>A0A2A2L8J5</accession>
<comment type="caution">
    <text evidence="10">The sequence shown here is derived from an EMBL/GenBank/DDBJ whole genome shotgun (WGS) entry which is preliminary data.</text>
</comment>
<dbReference type="InterPro" id="IPR002328">
    <property type="entry name" value="ADH_Zn_CS"/>
</dbReference>
<evidence type="ECO:0000256" key="4">
    <source>
        <dbReference type="ARBA" id="ARBA00022723"/>
    </source>
</evidence>
<dbReference type="PANTHER" id="PTHR42940">
    <property type="entry name" value="ALCOHOL DEHYDROGENASE 1-RELATED"/>
    <property type="match status" value="1"/>
</dbReference>
<dbReference type="InterPro" id="IPR011032">
    <property type="entry name" value="GroES-like_sf"/>
</dbReference>
<protein>
    <recommendedName>
        <fullName evidence="3">alcohol dehydrogenase</fullName>
        <ecNumber evidence="3">1.1.1.1</ecNumber>
    </recommendedName>
</protein>
<evidence type="ECO:0000256" key="1">
    <source>
        <dbReference type="ARBA" id="ARBA00001947"/>
    </source>
</evidence>
<evidence type="ECO:0000256" key="3">
    <source>
        <dbReference type="ARBA" id="ARBA00013190"/>
    </source>
</evidence>
<dbReference type="Gene3D" id="3.90.180.10">
    <property type="entry name" value="Medium-chain alcohol dehydrogenases, catalytic domain"/>
    <property type="match status" value="2"/>
</dbReference>
<dbReference type="Pfam" id="PF00107">
    <property type="entry name" value="ADH_zinc_N"/>
    <property type="match status" value="1"/>
</dbReference>
<evidence type="ECO:0000256" key="6">
    <source>
        <dbReference type="ARBA" id="ARBA00023002"/>
    </source>
</evidence>
<dbReference type="CDD" id="cd08297">
    <property type="entry name" value="CAD3"/>
    <property type="match status" value="1"/>
</dbReference>
<dbReference type="Gene3D" id="3.40.50.720">
    <property type="entry name" value="NAD(P)-binding Rossmann-like Domain"/>
    <property type="match status" value="2"/>
</dbReference>
<dbReference type="InterPro" id="IPR013149">
    <property type="entry name" value="ADH-like_C"/>
</dbReference>
<dbReference type="Pfam" id="PF08240">
    <property type="entry name" value="ADH_N"/>
    <property type="match status" value="1"/>
</dbReference>
<gene>
    <name evidence="10" type="ORF">WR25_16275</name>
</gene>
<dbReference type="EC" id="1.1.1.1" evidence="3"/>
<dbReference type="STRING" id="2018661.A0A2A2L8J5"/>
<dbReference type="EMBL" id="LIAE01007045">
    <property type="protein sequence ID" value="PAV82482.1"/>
    <property type="molecule type" value="Genomic_DNA"/>
</dbReference>
<dbReference type="Proteomes" id="UP000218231">
    <property type="component" value="Unassembled WGS sequence"/>
</dbReference>
<evidence type="ECO:0000313" key="10">
    <source>
        <dbReference type="EMBL" id="PAV82482.1"/>
    </source>
</evidence>
<keyword evidence="11" id="KW-1185">Reference proteome</keyword>
<dbReference type="InterPro" id="IPR013154">
    <property type="entry name" value="ADH-like_N"/>
</dbReference>
<dbReference type="InterPro" id="IPR036291">
    <property type="entry name" value="NAD(P)-bd_dom_sf"/>
</dbReference>
<reference evidence="10 11" key="1">
    <citation type="journal article" date="2017" name="Curr. Biol.">
        <title>Genome architecture and evolution of a unichromosomal asexual nematode.</title>
        <authorList>
            <person name="Fradin H."/>
            <person name="Zegar C."/>
            <person name="Gutwein M."/>
            <person name="Lucas J."/>
            <person name="Kovtun M."/>
            <person name="Corcoran D."/>
            <person name="Baugh L.R."/>
            <person name="Kiontke K."/>
            <person name="Gunsalus K."/>
            <person name="Fitch D.H."/>
            <person name="Piano F."/>
        </authorList>
    </citation>
    <scope>NUCLEOTIDE SEQUENCE [LARGE SCALE GENOMIC DNA]</scope>
    <source>
        <strain evidence="10">PF1309</strain>
    </source>
</reference>
<keyword evidence="7" id="KW-0520">NAD</keyword>
<keyword evidence="5 8" id="KW-0862">Zinc</keyword>
<sequence length="306" mass="33005">MLAFLIREVPIPNPADDEILVRIRYSGICHSDLHGYLGDFSMFTVFPLIGGHEGAGEVVAVGKSVNGWSIGDKAGIKLQVRTCLACEFCKQSHESNCALAKNFGFDTPGTFQEYISVRALDAAKIPENVDLAEVAPILCAGVTIYKAIRETNVRAGQILAISGAGGGLGSLGIQYARAMGFKVLAIDHPSKEEHCRPHGVVNVAVAKKPMEDAVCYTRKRGTIVFVGLPKECKPELDSFVIVFNCLTIKGTLVGNRKEVDDAIEFLANGSVKVPVEKVRLEDVASIYDKMLKGTIVGRAVVDFSQH</sequence>
<keyword evidence="6" id="KW-0560">Oxidoreductase</keyword>
<name>A0A2A2L8J5_9BILA</name>
<keyword evidence="4 8" id="KW-0479">Metal-binding</keyword>